<gene>
    <name evidence="1" type="ORF">AVDCRST_MAG88-217</name>
</gene>
<protein>
    <submittedName>
        <fullName evidence="1">Acetyltransferase, GNAT family</fullName>
    </submittedName>
</protein>
<dbReference type="GO" id="GO:0016740">
    <property type="term" value="F:transferase activity"/>
    <property type="evidence" value="ECO:0007669"/>
    <property type="project" value="UniProtKB-KW"/>
</dbReference>
<dbReference type="InterPro" id="IPR016181">
    <property type="entry name" value="Acyl_CoA_acyltransferase"/>
</dbReference>
<name>A0A6J4U9X6_9BACT</name>
<proteinExistence type="predicted"/>
<evidence type="ECO:0000313" key="1">
    <source>
        <dbReference type="EMBL" id="CAA9543635.1"/>
    </source>
</evidence>
<dbReference type="AlphaFoldDB" id="A0A6J4U9X6"/>
<dbReference type="SUPFAM" id="SSF55729">
    <property type="entry name" value="Acyl-CoA N-acyltransferases (Nat)"/>
    <property type="match status" value="1"/>
</dbReference>
<reference evidence="1" key="1">
    <citation type="submission" date="2020-02" db="EMBL/GenBank/DDBJ databases">
        <authorList>
            <person name="Meier V. D."/>
        </authorList>
    </citation>
    <scope>NUCLEOTIDE SEQUENCE</scope>
    <source>
        <strain evidence="1">AVDCRST_MAG88</strain>
    </source>
</reference>
<dbReference type="Gene3D" id="3.40.630.30">
    <property type="match status" value="1"/>
</dbReference>
<accession>A0A6J4U9X6</accession>
<keyword evidence="1" id="KW-0808">Transferase</keyword>
<dbReference type="EMBL" id="CADCWM010000071">
    <property type="protein sequence ID" value="CAA9543635.1"/>
    <property type="molecule type" value="Genomic_DNA"/>
</dbReference>
<sequence length="100" mass="10709">MYTSLFAALEVQGFYNAFAGATLPNPGSVGLHEAMGFRPVGVYRGTGYKMGAWHDVGWWHLPLRERVPNPTPPADLSSVLGSGEWDAALAKGLPLLRSGP</sequence>
<organism evidence="1">
    <name type="scientific">uncultured Thermomicrobiales bacterium</name>
    <dbReference type="NCBI Taxonomy" id="1645740"/>
    <lineage>
        <taxon>Bacteria</taxon>
        <taxon>Pseudomonadati</taxon>
        <taxon>Thermomicrobiota</taxon>
        <taxon>Thermomicrobia</taxon>
        <taxon>Thermomicrobiales</taxon>
        <taxon>environmental samples</taxon>
    </lineage>
</organism>